<organism evidence="1">
    <name type="scientific">Arundo donax</name>
    <name type="common">Giant reed</name>
    <name type="synonym">Donax arundinaceus</name>
    <dbReference type="NCBI Taxonomy" id="35708"/>
    <lineage>
        <taxon>Eukaryota</taxon>
        <taxon>Viridiplantae</taxon>
        <taxon>Streptophyta</taxon>
        <taxon>Embryophyta</taxon>
        <taxon>Tracheophyta</taxon>
        <taxon>Spermatophyta</taxon>
        <taxon>Magnoliopsida</taxon>
        <taxon>Liliopsida</taxon>
        <taxon>Poales</taxon>
        <taxon>Poaceae</taxon>
        <taxon>PACMAD clade</taxon>
        <taxon>Arundinoideae</taxon>
        <taxon>Arundineae</taxon>
        <taxon>Arundo</taxon>
    </lineage>
</organism>
<proteinExistence type="predicted"/>
<protein>
    <submittedName>
        <fullName evidence="1">Uncharacterized protein</fullName>
    </submittedName>
</protein>
<dbReference type="EMBL" id="GBRH01188918">
    <property type="protein sequence ID" value="JAE08978.1"/>
    <property type="molecule type" value="Transcribed_RNA"/>
</dbReference>
<sequence length="42" mass="4578">MARPRPFIALQNAPCRKCWLTPTAPVDKAQKTVPIASTVGRS</sequence>
<evidence type="ECO:0000313" key="1">
    <source>
        <dbReference type="EMBL" id="JAE08978.1"/>
    </source>
</evidence>
<reference evidence="1" key="2">
    <citation type="journal article" date="2015" name="Data Brief">
        <title>Shoot transcriptome of the giant reed, Arundo donax.</title>
        <authorList>
            <person name="Barrero R.A."/>
            <person name="Guerrero F.D."/>
            <person name="Moolhuijzen P."/>
            <person name="Goolsby J.A."/>
            <person name="Tidwell J."/>
            <person name="Bellgard S.E."/>
            <person name="Bellgard M.I."/>
        </authorList>
    </citation>
    <scope>NUCLEOTIDE SEQUENCE</scope>
    <source>
        <tissue evidence="1">Shoot tissue taken approximately 20 cm above the soil surface</tissue>
    </source>
</reference>
<reference evidence="1" key="1">
    <citation type="submission" date="2014-09" db="EMBL/GenBank/DDBJ databases">
        <authorList>
            <person name="Magalhaes I.L.F."/>
            <person name="Oliveira U."/>
            <person name="Santos F.R."/>
            <person name="Vidigal T.H.D.A."/>
            <person name="Brescovit A.D."/>
            <person name="Santos A.J."/>
        </authorList>
    </citation>
    <scope>NUCLEOTIDE SEQUENCE</scope>
    <source>
        <tissue evidence="1">Shoot tissue taken approximately 20 cm above the soil surface</tissue>
    </source>
</reference>
<accession>A0A0A9FL21</accession>
<name>A0A0A9FL21_ARUDO</name>
<dbReference type="AlphaFoldDB" id="A0A0A9FL21"/>